<protein>
    <submittedName>
        <fullName evidence="2">Uncharacterized protein</fullName>
    </submittedName>
</protein>
<feature type="region of interest" description="Disordered" evidence="1">
    <location>
        <begin position="1"/>
        <end position="20"/>
    </location>
</feature>
<gene>
    <name evidence="2" type="ORF">TNCT_738891</name>
</gene>
<dbReference type="AlphaFoldDB" id="A0A8X6I185"/>
<reference evidence="2" key="1">
    <citation type="submission" date="2020-07" db="EMBL/GenBank/DDBJ databases">
        <title>Multicomponent nature underlies the extraordinary mechanical properties of spider dragline silk.</title>
        <authorList>
            <person name="Kono N."/>
            <person name="Nakamura H."/>
            <person name="Mori M."/>
            <person name="Yoshida Y."/>
            <person name="Ohtoshi R."/>
            <person name="Malay A.D."/>
            <person name="Moran D.A.P."/>
            <person name="Tomita M."/>
            <person name="Numata K."/>
            <person name="Arakawa K."/>
        </authorList>
    </citation>
    <scope>NUCLEOTIDE SEQUENCE</scope>
</reference>
<name>A0A8X6I185_TRICU</name>
<organism evidence="2 3">
    <name type="scientific">Trichonephila clavata</name>
    <name type="common">Joro spider</name>
    <name type="synonym">Nephila clavata</name>
    <dbReference type="NCBI Taxonomy" id="2740835"/>
    <lineage>
        <taxon>Eukaryota</taxon>
        <taxon>Metazoa</taxon>
        <taxon>Ecdysozoa</taxon>
        <taxon>Arthropoda</taxon>
        <taxon>Chelicerata</taxon>
        <taxon>Arachnida</taxon>
        <taxon>Araneae</taxon>
        <taxon>Araneomorphae</taxon>
        <taxon>Entelegynae</taxon>
        <taxon>Araneoidea</taxon>
        <taxon>Nephilidae</taxon>
        <taxon>Trichonephila</taxon>
    </lineage>
</organism>
<accession>A0A8X6I185</accession>
<dbReference type="Proteomes" id="UP000887116">
    <property type="component" value="Unassembled WGS sequence"/>
</dbReference>
<dbReference type="EMBL" id="BMAO01014676">
    <property type="protein sequence ID" value="GFQ96414.1"/>
    <property type="molecule type" value="Genomic_DNA"/>
</dbReference>
<comment type="caution">
    <text evidence="2">The sequence shown here is derived from an EMBL/GenBank/DDBJ whole genome shotgun (WGS) entry which is preliminary data.</text>
</comment>
<feature type="compositionally biased region" description="Basic residues" evidence="1">
    <location>
        <begin position="1"/>
        <end position="15"/>
    </location>
</feature>
<evidence type="ECO:0000256" key="1">
    <source>
        <dbReference type="SAM" id="MobiDB-lite"/>
    </source>
</evidence>
<proteinExistence type="predicted"/>
<keyword evidence="3" id="KW-1185">Reference proteome</keyword>
<sequence length="124" mass="14070">MRDRKKKSEKKRGLSNKKALTTGAKIKSLFESSSQAEIKKNRLPANISNKQQTIKGKRGDKKEDDARSKVFRVKSFAYRCGNCVGKKLHRNAMIEAKRGGEERELIAFYIECAFFNSVCVCGCF</sequence>
<evidence type="ECO:0000313" key="3">
    <source>
        <dbReference type="Proteomes" id="UP000887116"/>
    </source>
</evidence>
<evidence type="ECO:0000313" key="2">
    <source>
        <dbReference type="EMBL" id="GFQ96414.1"/>
    </source>
</evidence>